<dbReference type="KEGG" id="psoj:PHYSODRAFT_327972"/>
<protein>
    <submittedName>
        <fullName evidence="2">Uncharacterized protein</fullName>
    </submittedName>
</protein>
<dbReference type="RefSeq" id="XP_009522506.1">
    <property type="nucleotide sequence ID" value="XM_009524211.1"/>
</dbReference>
<feature type="compositionally biased region" description="Basic residues" evidence="1">
    <location>
        <begin position="1"/>
        <end position="11"/>
    </location>
</feature>
<feature type="compositionally biased region" description="Basic and acidic residues" evidence="1">
    <location>
        <begin position="12"/>
        <end position="23"/>
    </location>
</feature>
<dbReference type="EMBL" id="JH159153">
    <property type="protein sequence ID" value="EGZ19789.1"/>
    <property type="molecule type" value="Genomic_DNA"/>
</dbReference>
<name>G4Z9T6_PHYSP</name>
<feature type="region of interest" description="Disordered" evidence="1">
    <location>
        <begin position="1"/>
        <end position="41"/>
    </location>
</feature>
<gene>
    <name evidence="2" type="ORF">PHYSODRAFT_327972</name>
</gene>
<dbReference type="GeneID" id="20645705"/>
<evidence type="ECO:0000313" key="2">
    <source>
        <dbReference type="EMBL" id="EGZ19789.1"/>
    </source>
</evidence>
<organism evidence="2 3">
    <name type="scientific">Phytophthora sojae (strain P6497)</name>
    <name type="common">Soybean stem and root rot agent</name>
    <name type="synonym">Phytophthora megasperma f. sp. glycines</name>
    <dbReference type="NCBI Taxonomy" id="1094619"/>
    <lineage>
        <taxon>Eukaryota</taxon>
        <taxon>Sar</taxon>
        <taxon>Stramenopiles</taxon>
        <taxon>Oomycota</taxon>
        <taxon>Peronosporomycetes</taxon>
        <taxon>Peronosporales</taxon>
        <taxon>Peronosporaceae</taxon>
        <taxon>Phytophthora</taxon>
    </lineage>
</organism>
<evidence type="ECO:0000256" key="1">
    <source>
        <dbReference type="SAM" id="MobiDB-lite"/>
    </source>
</evidence>
<sequence>MSRHWTLKKSGSKKDGDKKDGGKTKVSSGKNKRAKKTTKSSVDLDGVVQPCVLVPLKDKVEAFVRAISDAYSQAADGGAAVPPPPFAMPNPLTTESFKKALVAHVRERPLQPLGTSCLPGDIGETARAVNRLVLWN</sequence>
<proteinExistence type="predicted"/>
<keyword evidence="3" id="KW-1185">Reference proteome</keyword>
<evidence type="ECO:0000313" key="3">
    <source>
        <dbReference type="Proteomes" id="UP000002640"/>
    </source>
</evidence>
<accession>G4Z9T6</accession>
<dbReference type="AlphaFoldDB" id="G4Z9T6"/>
<dbReference type="InParanoid" id="G4Z9T6"/>
<dbReference type="SMR" id="G4Z9T6"/>
<dbReference type="Proteomes" id="UP000002640">
    <property type="component" value="Unassembled WGS sequence"/>
</dbReference>
<reference evidence="2 3" key="1">
    <citation type="journal article" date="2006" name="Science">
        <title>Phytophthora genome sequences uncover evolutionary origins and mechanisms of pathogenesis.</title>
        <authorList>
            <person name="Tyler B.M."/>
            <person name="Tripathy S."/>
            <person name="Zhang X."/>
            <person name="Dehal P."/>
            <person name="Jiang R.H."/>
            <person name="Aerts A."/>
            <person name="Arredondo F.D."/>
            <person name="Baxter L."/>
            <person name="Bensasson D."/>
            <person name="Beynon J.L."/>
            <person name="Chapman J."/>
            <person name="Damasceno C.M."/>
            <person name="Dorrance A.E."/>
            <person name="Dou D."/>
            <person name="Dickerman A.W."/>
            <person name="Dubchak I.L."/>
            <person name="Garbelotto M."/>
            <person name="Gijzen M."/>
            <person name="Gordon S.G."/>
            <person name="Govers F."/>
            <person name="Grunwald N.J."/>
            <person name="Huang W."/>
            <person name="Ivors K.L."/>
            <person name="Jones R.W."/>
            <person name="Kamoun S."/>
            <person name="Krampis K."/>
            <person name="Lamour K.H."/>
            <person name="Lee M.K."/>
            <person name="McDonald W.H."/>
            <person name="Medina M."/>
            <person name="Meijer H.J."/>
            <person name="Nordberg E.K."/>
            <person name="Maclean D.J."/>
            <person name="Ospina-Giraldo M.D."/>
            <person name="Morris P.F."/>
            <person name="Phuntumart V."/>
            <person name="Putnam N.H."/>
            <person name="Rash S."/>
            <person name="Rose J.K."/>
            <person name="Sakihama Y."/>
            <person name="Salamov A.A."/>
            <person name="Savidor A."/>
            <person name="Scheuring C.F."/>
            <person name="Smith B.M."/>
            <person name="Sobral B.W."/>
            <person name="Terry A."/>
            <person name="Torto-Alalibo T.A."/>
            <person name="Win J."/>
            <person name="Xu Z."/>
            <person name="Zhang H."/>
            <person name="Grigoriev I.V."/>
            <person name="Rokhsar D.S."/>
            <person name="Boore J.L."/>
        </authorList>
    </citation>
    <scope>NUCLEOTIDE SEQUENCE [LARGE SCALE GENOMIC DNA]</scope>
    <source>
        <strain evidence="2 3">P6497</strain>
    </source>
</reference>